<comment type="caution">
    <text evidence="1">The sequence shown here is derived from an EMBL/GenBank/DDBJ whole genome shotgun (WGS) entry which is preliminary data.</text>
</comment>
<dbReference type="Proteomes" id="UP000550707">
    <property type="component" value="Unassembled WGS sequence"/>
</dbReference>
<reference evidence="1 2" key="1">
    <citation type="journal article" date="2020" name="Nature">
        <title>Six reference-quality genomes reveal evolution of bat adaptations.</title>
        <authorList>
            <person name="Jebb D."/>
            <person name="Huang Z."/>
            <person name="Pippel M."/>
            <person name="Hughes G.M."/>
            <person name="Lavrichenko K."/>
            <person name="Devanna P."/>
            <person name="Winkler S."/>
            <person name="Jermiin L.S."/>
            <person name="Skirmuntt E.C."/>
            <person name="Katzourakis A."/>
            <person name="Burkitt-Gray L."/>
            <person name="Ray D.A."/>
            <person name="Sullivan K.A.M."/>
            <person name="Roscito J.G."/>
            <person name="Kirilenko B.M."/>
            <person name="Davalos L.M."/>
            <person name="Corthals A.P."/>
            <person name="Power M.L."/>
            <person name="Jones G."/>
            <person name="Ransome R.D."/>
            <person name="Dechmann D.K.N."/>
            <person name="Locatelli A.G."/>
            <person name="Puechmaille S.J."/>
            <person name="Fedrigo O."/>
            <person name="Jarvis E.D."/>
            <person name="Hiller M."/>
            <person name="Vernes S.C."/>
            <person name="Myers E.W."/>
            <person name="Teeling E.C."/>
        </authorList>
    </citation>
    <scope>NUCLEOTIDE SEQUENCE [LARGE SCALE GENOMIC DNA]</scope>
    <source>
        <strain evidence="1">MMolMol1</strain>
        <tissue evidence="1">Muscle</tissue>
    </source>
</reference>
<protein>
    <submittedName>
        <fullName evidence="1">Exosome component 10</fullName>
    </submittedName>
</protein>
<evidence type="ECO:0000313" key="1">
    <source>
        <dbReference type="EMBL" id="KAF6443719.1"/>
    </source>
</evidence>
<sequence>MSFAAGKSDRGFRHNWPKR</sequence>
<proteinExistence type="predicted"/>
<keyword evidence="2" id="KW-1185">Reference proteome</keyword>
<gene>
    <name evidence="1" type="ORF">HJG59_004706</name>
</gene>
<dbReference type="AlphaFoldDB" id="A0A7J8F8K5"/>
<evidence type="ECO:0000313" key="2">
    <source>
        <dbReference type="Proteomes" id="UP000550707"/>
    </source>
</evidence>
<accession>A0A7J8F8K5</accession>
<dbReference type="EMBL" id="JACASF010000012">
    <property type="protein sequence ID" value="KAF6443719.1"/>
    <property type="molecule type" value="Genomic_DNA"/>
</dbReference>
<name>A0A7J8F8K5_MOLMO</name>
<organism evidence="1 2">
    <name type="scientific">Molossus molossus</name>
    <name type="common">Pallas' mastiff bat</name>
    <name type="synonym">Vespertilio molossus</name>
    <dbReference type="NCBI Taxonomy" id="27622"/>
    <lineage>
        <taxon>Eukaryota</taxon>
        <taxon>Metazoa</taxon>
        <taxon>Chordata</taxon>
        <taxon>Craniata</taxon>
        <taxon>Vertebrata</taxon>
        <taxon>Euteleostomi</taxon>
        <taxon>Mammalia</taxon>
        <taxon>Eutheria</taxon>
        <taxon>Laurasiatheria</taxon>
        <taxon>Chiroptera</taxon>
        <taxon>Yangochiroptera</taxon>
        <taxon>Molossidae</taxon>
        <taxon>Molossus</taxon>
    </lineage>
</organism>